<proteinExistence type="predicted"/>
<dbReference type="AlphaFoldDB" id="A0A9Q1KQX0"/>
<evidence type="ECO:0000313" key="3">
    <source>
        <dbReference type="Proteomes" id="UP001153076"/>
    </source>
</evidence>
<feature type="compositionally biased region" description="Basic and acidic residues" evidence="1">
    <location>
        <begin position="290"/>
        <end position="305"/>
    </location>
</feature>
<organism evidence="2 3">
    <name type="scientific">Carnegiea gigantea</name>
    <dbReference type="NCBI Taxonomy" id="171969"/>
    <lineage>
        <taxon>Eukaryota</taxon>
        <taxon>Viridiplantae</taxon>
        <taxon>Streptophyta</taxon>
        <taxon>Embryophyta</taxon>
        <taxon>Tracheophyta</taxon>
        <taxon>Spermatophyta</taxon>
        <taxon>Magnoliopsida</taxon>
        <taxon>eudicotyledons</taxon>
        <taxon>Gunneridae</taxon>
        <taxon>Pentapetalae</taxon>
        <taxon>Caryophyllales</taxon>
        <taxon>Cactineae</taxon>
        <taxon>Cactaceae</taxon>
        <taxon>Cactoideae</taxon>
        <taxon>Echinocereeae</taxon>
        <taxon>Carnegiea</taxon>
    </lineage>
</organism>
<name>A0A9Q1KQX0_9CARY</name>
<feature type="region of interest" description="Disordered" evidence="1">
    <location>
        <begin position="290"/>
        <end position="319"/>
    </location>
</feature>
<evidence type="ECO:0000256" key="1">
    <source>
        <dbReference type="SAM" id="MobiDB-lite"/>
    </source>
</evidence>
<sequence>MKASLKFREEQRKPLFKAKVPLNILGLPFQSSIAAGDSKELCLGLGTFFETGPAFRIAYRPNDPSNPFSLIVKSGIGHFGSPIDAPMTMSAEFNFLAGHSNPNPKFFLYFKPQFGDFSIKKSQQSTISVFPKQNGTQNGAVFEDEEDSSVEVVEKPPAGEYFSGVNGGKMTALPLKSSVEEAVAGIELGAKTVLPIRNGAVLKLRWGMKFPEGLDNLTWPRGIPQLRLNKIGIEHVAREDKKEGAKVVVGSQQPGGADVAEACFGLKRQLEAVRAENALLGQAFESLRDEFGKSKGGRGERKLGESEGNGGGIEDMKKA</sequence>
<gene>
    <name evidence="2" type="ORF">Cgig2_031869</name>
</gene>
<protein>
    <submittedName>
        <fullName evidence="2">Uncharacterized protein</fullName>
    </submittedName>
</protein>
<comment type="caution">
    <text evidence="2">The sequence shown here is derived from an EMBL/GenBank/DDBJ whole genome shotgun (WGS) entry which is preliminary data.</text>
</comment>
<keyword evidence="3" id="KW-1185">Reference proteome</keyword>
<dbReference type="EMBL" id="JAKOGI010000032">
    <property type="protein sequence ID" value="KAJ8448145.1"/>
    <property type="molecule type" value="Genomic_DNA"/>
</dbReference>
<dbReference type="PANTHER" id="PTHR34285">
    <property type="entry name" value="OS08G0510800 PROTEIN"/>
    <property type="match status" value="1"/>
</dbReference>
<dbReference type="PANTHER" id="PTHR34285:SF3">
    <property type="entry name" value="OS08G0510800 PROTEIN"/>
    <property type="match status" value="1"/>
</dbReference>
<evidence type="ECO:0000313" key="2">
    <source>
        <dbReference type="EMBL" id="KAJ8448145.1"/>
    </source>
</evidence>
<accession>A0A9Q1KQX0</accession>
<dbReference type="Proteomes" id="UP001153076">
    <property type="component" value="Unassembled WGS sequence"/>
</dbReference>
<dbReference type="OrthoDB" id="1926966at2759"/>
<reference evidence="2" key="1">
    <citation type="submission" date="2022-04" db="EMBL/GenBank/DDBJ databases">
        <title>Carnegiea gigantea Genome sequencing and assembly v2.</title>
        <authorList>
            <person name="Copetti D."/>
            <person name="Sanderson M.J."/>
            <person name="Burquez A."/>
            <person name="Wojciechowski M.F."/>
        </authorList>
    </citation>
    <scope>NUCLEOTIDE SEQUENCE</scope>
    <source>
        <strain evidence="2">SGP5-SGP5p</strain>
        <tissue evidence="2">Aerial part</tissue>
    </source>
</reference>